<dbReference type="RefSeq" id="WP_187973669.1">
    <property type="nucleotide sequence ID" value="NZ_CP046884.1"/>
</dbReference>
<accession>A0A7H0SP79</accession>
<dbReference type="AlphaFoldDB" id="A0A7H0SP79"/>
<reference evidence="1 2" key="1">
    <citation type="submission" date="2019-12" db="EMBL/GenBank/DDBJ databases">
        <title>Corynebacterium sp. nov., isolated from feces of the Anser Albifrons in China.</title>
        <authorList>
            <person name="Liu Q."/>
        </authorList>
    </citation>
    <scope>NUCLEOTIDE SEQUENCE [LARGE SCALE GENOMIC DNA]</scope>
    <source>
        <strain evidence="1 2">4H37-19</strain>
    </source>
</reference>
<dbReference type="Proteomes" id="UP000516320">
    <property type="component" value="Chromosome"/>
</dbReference>
<dbReference type="Pfam" id="PF13834">
    <property type="entry name" value="DUF4193"/>
    <property type="match status" value="1"/>
</dbReference>
<organism evidence="1 2">
    <name type="scientific">Corynebacterium poyangense</name>
    <dbReference type="NCBI Taxonomy" id="2684405"/>
    <lineage>
        <taxon>Bacteria</taxon>
        <taxon>Bacillati</taxon>
        <taxon>Actinomycetota</taxon>
        <taxon>Actinomycetes</taxon>
        <taxon>Mycobacteriales</taxon>
        <taxon>Corynebacteriaceae</taxon>
        <taxon>Corynebacterium</taxon>
    </lineage>
</organism>
<dbReference type="InterPro" id="IPR025242">
    <property type="entry name" value="DUF4193"/>
</dbReference>
<sequence length="85" mass="9482">MSSEDTLSLEGLRAHEAENSSLNDDGEVVEPLQLDPRDIGDEEIKLSLKPRQSNEFTCSECFLVQNKSRISHVEPDGSMICQDCD</sequence>
<gene>
    <name evidence="1" type="ORF">GP475_06680</name>
</gene>
<dbReference type="EMBL" id="CP046884">
    <property type="protein sequence ID" value="QNQ90354.1"/>
    <property type="molecule type" value="Genomic_DNA"/>
</dbReference>
<evidence type="ECO:0000313" key="1">
    <source>
        <dbReference type="EMBL" id="QNQ90354.1"/>
    </source>
</evidence>
<keyword evidence="2" id="KW-1185">Reference proteome</keyword>
<dbReference type="KEGG" id="cpoy:GP475_06680"/>
<proteinExistence type="predicted"/>
<protein>
    <submittedName>
        <fullName evidence="1">DUF4193 family protein</fullName>
    </submittedName>
</protein>
<evidence type="ECO:0000313" key="2">
    <source>
        <dbReference type="Proteomes" id="UP000516320"/>
    </source>
</evidence>
<name>A0A7H0SP79_9CORY</name>